<sequence length="108" mass="12670">MKAMEHHRKTSEFYTGDSFECGWQRGFASALESVLDQWDEIYQAHRMESAIEDAKDHLYDYIENDDEYETVVNSGLPEVIAERFLDNHDCNVAENDQYESIIEDLLKN</sequence>
<name>A0A8S5PTA2_9CAUD</name>
<accession>A0A8S5PTA2</accession>
<organism evidence="1">
    <name type="scientific">Siphoviridae sp. ct96x5</name>
    <dbReference type="NCBI Taxonomy" id="2825367"/>
    <lineage>
        <taxon>Viruses</taxon>
        <taxon>Duplodnaviria</taxon>
        <taxon>Heunggongvirae</taxon>
        <taxon>Uroviricota</taxon>
        <taxon>Caudoviricetes</taxon>
    </lineage>
</organism>
<reference evidence="1" key="1">
    <citation type="journal article" date="2021" name="Proc. Natl. Acad. Sci. U.S.A.">
        <title>A Catalog of Tens of Thousands of Viruses from Human Metagenomes Reveals Hidden Associations with Chronic Diseases.</title>
        <authorList>
            <person name="Tisza M.J."/>
            <person name="Buck C.B."/>
        </authorList>
    </citation>
    <scope>NUCLEOTIDE SEQUENCE</scope>
    <source>
        <strain evidence="1">Ct96x5</strain>
    </source>
</reference>
<proteinExistence type="predicted"/>
<protein>
    <submittedName>
        <fullName evidence="1">Uncharacterized protein</fullName>
    </submittedName>
</protein>
<evidence type="ECO:0000313" key="1">
    <source>
        <dbReference type="EMBL" id="DAE09476.1"/>
    </source>
</evidence>
<dbReference type="EMBL" id="BK015488">
    <property type="protein sequence ID" value="DAE09476.1"/>
    <property type="molecule type" value="Genomic_DNA"/>
</dbReference>